<dbReference type="PANTHER" id="PTHR30290:SF10">
    <property type="entry name" value="PERIPLASMIC OLIGOPEPTIDE-BINDING PROTEIN-RELATED"/>
    <property type="match status" value="1"/>
</dbReference>
<gene>
    <name evidence="7" type="ORF">J2Z79_002953</name>
</gene>
<dbReference type="Gene3D" id="3.40.190.10">
    <property type="entry name" value="Periplasmic binding protein-like II"/>
    <property type="match status" value="1"/>
</dbReference>
<feature type="domain" description="Solute-binding protein family 5" evidence="6">
    <location>
        <begin position="88"/>
        <end position="484"/>
    </location>
</feature>
<evidence type="ECO:0000256" key="4">
    <source>
        <dbReference type="ARBA" id="ARBA00022729"/>
    </source>
</evidence>
<dbReference type="PANTHER" id="PTHR30290">
    <property type="entry name" value="PERIPLASMIC BINDING COMPONENT OF ABC TRANSPORTER"/>
    <property type="match status" value="1"/>
</dbReference>
<dbReference type="PIRSF" id="PIRSF002741">
    <property type="entry name" value="MppA"/>
    <property type="match status" value="1"/>
</dbReference>
<evidence type="ECO:0000256" key="5">
    <source>
        <dbReference type="SAM" id="SignalP"/>
    </source>
</evidence>
<accession>A0ABS4JVC7</accession>
<comment type="subcellular location">
    <subcellularLocation>
        <location evidence="1">Cell envelope</location>
    </subcellularLocation>
</comment>
<evidence type="ECO:0000256" key="3">
    <source>
        <dbReference type="ARBA" id="ARBA00022448"/>
    </source>
</evidence>
<keyword evidence="8" id="KW-1185">Reference proteome</keyword>
<dbReference type="CDD" id="cd08504">
    <property type="entry name" value="PBP2_OppA"/>
    <property type="match status" value="1"/>
</dbReference>
<dbReference type="RefSeq" id="WP_209467618.1">
    <property type="nucleotide sequence ID" value="NZ_JAGGLG010000029.1"/>
</dbReference>
<name>A0ABS4JVC7_9FIRM</name>
<proteinExistence type="inferred from homology"/>
<dbReference type="InterPro" id="IPR030678">
    <property type="entry name" value="Peptide/Ni-bd"/>
</dbReference>
<keyword evidence="3" id="KW-0813">Transport</keyword>
<protein>
    <submittedName>
        <fullName evidence="7">ABC-type oligopeptide transport system substrate-binding subunit</fullName>
    </submittedName>
</protein>
<evidence type="ECO:0000313" key="8">
    <source>
        <dbReference type="Proteomes" id="UP001519289"/>
    </source>
</evidence>
<evidence type="ECO:0000256" key="2">
    <source>
        <dbReference type="ARBA" id="ARBA00005695"/>
    </source>
</evidence>
<organism evidence="7 8">
    <name type="scientific">Symbiobacterium terraclitae</name>
    <dbReference type="NCBI Taxonomy" id="557451"/>
    <lineage>
        <taxon>Bacteria</taxon>
        <taxon>Bacillati</taxon>
        <taxon>Bacillota</taxon>
        <taxon>Clostridia</taxon>
        <taxon>Eubacteriales</taxon>
        <taxon>Symbiobacteriaceae</taxon>
        <taxon>Symbiobacterium</taxon>
    </lineage>
</organism>
<evidence type="ECO:0000256" key="1">
    <source>
        <dbReference type="ARBA" id="ARBA00004196"/>
    </source>
</evidence>
<dbReference type="EMBL" id="JAGGLG010000029">
    <property type="protein sequence ID" value="MBP2019514.1"/>
    <property type="molecule type" value="Genomic_DNA"/>
</dbReference>
<keyword evidence="4 5" id="KW-0732">Signal</keyword>
<reference evidence="7 8" key="1">
    <citation type="submission" date="2021-03" db="EMBL/GenBank/DDBJ databases">
        <title>Genomic Encyclopedia of Type Strains, Phase IV (KMG-IV): sequencing the most valuable type-strain genomes for metagenomic binning, comparative biology and taxonomic classification.</title>
        <authorList>
            <person name="Goeker M."/>
        </authorList>
    </citation>
    <scope>NUCLEOTIDE SEQUENCE [LARGE SCALE GENOMIC DNA]</scope>
    <source>
        <strain evidence="7 8">DSM 27138</strain>
    </source>
</reference>
<dbReference type="PROSITE" id="PS51257">
    <property type="entry name" value="PROKAR_LIPOPROTEIN"/>
    <property type="match status" value="1"/>
</dbReference>
<feature type="signal peptide" evidence="5">
    <location>
        <begin position="1"/>
        <end position="23"/>
    </location>
</feature>
<feature type="chain" id="PRO_5046936960" evidence="5">
    <location>
        <begin position="24"/>
        <end position="570"/>
    </location>
</feature>
<dbReference type="Gene3D" id="3.10.105.10">
    <property type="entry name" value="Dipeptide-binding Protein, Domain 3"/>
    <property type="match status" value="1"/>
</dbReference>
<dbReference type="InterPro" id="IPR039424">
    <property type="entry name" value="SBP_5"/>
</dbReference>
<comment type="similarity">
    <text evidence="2">Belongs to the bacterial solute-binding protein 5 family.</text>
</comment>
<comment type="caution">
    <text evidence="7">The sequence shown here is derived from an EMBL/GenBank/DDBJ whole genome shotgun (WGS) entry which is preliminary data.</text>
</comment>
<dbReference type="Pfam" id="PF00496">
    <property type="entry name" value="SBP_bac_5"/>
    <property type="match status" value="1"/>
</dbReference>
<dbReference type="InterPro" id="IPR000914">
    <property type="entry name" value="SBP_5_dom"/>
</dbReference>
<evidence type="ECO:0000259" key="6">
    <source>
        <dbReference type="Pfam" id="PF00496"/>
    </source>
</evidence>
<dbReference type="Proteomes" id="UP001519289">
    <property type="component" value="Unassembled WGS sequence"/>
</dbReference>
<evidence type="ECO:0000313" key="7">
    <source>
        <dbReference type="EMBL" id="MBP2019514.1"/>
    </source>
</evidence>
<sequence>MLRRHRHWLAWLALLLGGCVAAAQPEPPSPTAVATAPAAAEPAEVRLHLPVEPATLDPAETADAALLDVIGNLTEGLAAPVAAAPGEIAGAAAERWESADGRQFIFHLRPEARWSDGRPVTAHDFVRGWLHLLDPAVGAANAYLLYDIVGAEAWNALDPTLPDFAEQSARLRAEVQVVALDDRRLQVTLQAPNPEWPGYTVHPALAPRRADVPFGTVSNGPFRLAGSSGPGEIRLERNPHYWDREAVCLDAVTYHVEPDAQAALRLFEMGYLHLVMLPPELAEQVPAARSMAQPSTMGLVFNTAQPRLANPDLRRALSLALNRTRVAAEAGGAGASAALGLVPPSLAGGWSAGEGGQAHPQSGGAAPLGGLWTEGSLLSDLLSDDPAGGDLDEARRLWARARAALGVDRVTLRLLHASEAATVARAVQRELESALDGLTIELHAVPFAQRLERVRFGQFDLVLQGWLADHDDPLAMLTQFTTAHPANGARWVSGEYDALIRQAAGATGDARRSALAAAERLLLDEAPVVPLYHPVRHWAVSPDLEGLVYRPLGGRFDLKHAWRKGIAPAG</sequence>
<dbReference type="SUPFAM" id="SSF53850">
    <property type="entry name" value="Periplasmic binding protein-like II"/>
    <property type="match status" value="1"/>
</dbReference>
<dbReference type="Gene3D" id="3.90.76.10">
    <property type="entry name" value="Dipeptide-binding Protein, Domain 1"/>
    <property type="match status" value="1"/>
</dbReference>